<feature type="transmembrane region" description="Helical" evidence="6">
    <location>
        <begin position="206"/>
        <end position="225"/>
    </location>
</feature>
<evidence type="ECO:0000313" key="9">
    <source>
        <dbReference type="Proteomes" id="UP000198716"/>
    </source>
</evidence>
<evidence type="ECO:0000259" key="7">
    <source>
        <dbReference type="PROSITE" id="PS50850"/>
    </source>
</evidence>
<dbReference type="Gene3D" id="1.20.1250.20">
    <property type="entry name" value="MFS general substrate transporter like domains"/>
    <property type="match status" value="1"/>
</dbReference>
<evidence type="ECO:0000256" key="3">
    <source>
        <dbReference type="ARBA" id="ARBA00022692"/>
    </source>
</evidence>
<dbReference type="GO" id="GO:0005886">
    <property type="term" value="C:plasma membrane"/>
    <property type="evidence" value="ECO:0007669"/>
    <property type="project" value="UniProtKB-SubCell"/>
</dbReference>
<keyword evidence="2" id="KW-0813">Transport</keyword>
<feature type="domain" description="Major facilitator superfamily (MFS) profile" evidence="7">
    <location>
        <begin position="22"/>
        <end position="471"/>
    </location>
</feature>
<keyword evidence="9" id="KW-1185">Reference proteome</keyword>
<feature type="transmembrane region" description="Helical" evidence="6">
    <location>
        <begin position="310"/>
        <end position="328"/>
    </location>
</feature>
<feature type="transmembrane region" description="Helical" evidence="6">
    <location>
        <begin position="20"/>
        <end position="43"/>
    </location>
</feature>
<evidence type="ECO:0000256" key="4">
    <source>
        <dbReference type="ARBA" id="ARBA00022989"/>
    </source>
</evidence>
<dbReference type="SUPFAM" id="SSF103473">
    <property type="entry name" value="MFS general substrate transporter"/>
    <property type="match status" value="1"/>
</dbReference>
<dbReference type="Pfam" id="PF07690">
    <property type="entry name" value="MFS_1"/>
    <property type="match status" value="1"/>
</dbReference>
<dbReference type="AlphaFoldDB" id="A0A1I1ULA2"/>
<dbReference type="CDD" id="cd17321">
    <property type="entry name" value="MFS_MMR_MDR_like"/>
    <property type="match status" value="1"/>
</dbReference>
<feature type="transmembrane region" description="Helical" evidence="6">
    <location>
        <begin position="87"/>
        <end position="106"/>
    </location>
</feature>
<dbReference type="PROSITE" id="PS50850">
    <property type="entry name" value="MFS"/>
    <property type="match status" value="1"/>
</dbReference>
<feature type="transmembrane region" description="Helical" evidence="6">
    <location>
        <begin position="145"/>
        <end position="163"/>
    </location>
</feature>
<dbReference type="Proteomes" id="UP000198716">
    <property type="component" value="Unassembled WGS sequence"/>
</dbReference>
<dbReference type="RefSeq" id="WP_092923967.1">
    <property type="nucleotide sequence ID" value="NZ_FOMZ01000002.1"/>
</dbReference>
<feature type="transmembrane region" description="Helical" evidence="6">
    <location>
        <begin position="175"/>
        <end position="194"/>
    </location>
</feature>
<name>A0A1I1ULA2_9ACTN</name>
<dbReference type="PRINTS" id="PR01036">
    <property type="entry name" value="TCRTETB"/>
</dbReference>
<dbReference type="PANTHER" id="PTHR42718">
    <property type="entry name" value="MAJOR FACILITATOR SUPERFAMILY MULTIDRUG TRANSPORTER MFSC"/>
    <property type="match status" value="1"/>
</dbReference>
<dbReference type="Gene3D" id="1.20.1720.10">
    <property type="entry name" value="Multidrug resistance protein D"/>
    <property type="match status" value="1"/>
</dbReference>
<feature type="transmembrane region" description="Helical" evidence="6">
    <location>
        <begin position="276"/>
        <end position="298"/>
    </location>
</feature>
<comment type="subcellular location">
    <subcellularLocation>
        <location evidence="1">Cell membrane</location>
        <topology evidence="1">Multi-pass membrane protein</topology>
    </subcellularLocation>
</comment>
<evidence type="ECO:0000256" key="1">
    <source>
        <dbReference type="ARBA" id="ARBA00004651"/>
    </source>
</evidence>
<gene>
    <name evidence="8" type="ORF">SAMN04487819_102268</name>
</gene>
<keyword evidence="4 6" id="KW-1133">Transmembrane helix</keyword>
<feature type="transmembrane region" description="Helical" evidence="6">
    <location>
        <begin position="63"/>
        <end position="80"/>
    </location>
</feature>
<proteinExistence type="predicted"/>
<feature type="transmembrane region" description="Helical" evidence="6">
    <location>
        <begin position="410"/>
        <end position="427"/>
    </location>
</feature>
<feature type="transmembrane region" description="Helical" evidence="6">
    <location>
        <begin position="112"/>
        <end position="133"/>
    </location>
</feature>
<evidence type="ECO:0000256" key="5">
    <source>
        <dbReference type="ARBA" id="ARBA00023136"/>
    </source>
</evidence>
<keyword evidence="5 6" id="KW-0472">Membrane</keyword>
<evidence type="ECO:0000313" key="8">
    <source>
        <dbReference type="EMBL" id="SFD71539.1"/>
    </source>
</evidence>
<dbReference type="EMBL" id="FOMZ01000002">
    <property type="protein sequence ID" value="SFD71539.1"/>
    <property type="molecule type" value="Genomic_DNA"/>
</dbReference>
<evidence type="ECO:0000256" key="2">
    <source>
        <dbReference type="ARBA" id="ARBA00022448"/>
    </source>
</evidence>
<sequence>MTVLPSDTARVGTSPGRSPVTVLTVVAFVGFVTALDNTIVAAAAPSVGRDLGIGLATLQWVSIAYMLPYAGLVLVAGTVLDRLGDRALLAGFGVFAAGAVVCGAAGGAVPLLLGRACQGVAAAFIVPGTLRLLRTELPERLRATAAATWTAALAAALALGPWLGGVVSQYLHWSWIFYGNLPFVLPAVVLVSLGTSQGDRRRAAKVRLPAALAVTTGLVLLTSALVTASETGAGPSWSVPLGVLGALLLAGFVLGERRAAEPLVPRRLLRGRVFPGANVLLLLWGLGISGVVFFTPLVHQSYLGLDPGTAGLPLVVVAFGVTAATPLVGPAARGFGTHRVVACGLGVVALGLFGLAAVNTVAAILPRVPALLLIGAGSAFTAPITSHALDSSDEDDAGTASGVLTASRELSSAFGVAVVGLVVSTVLRHRVATGSPEPAALAAGYTQGVLLAASLQVIAAVLAWSLLRPVSTDAPVPGVRPTSRVKNSRR</sequence>
<reference evidence="9" key="1">
    <citation type="submission" date="2016-10" db="EMBL/GenBank/DDBJ databases">
        <authorList>
            <person name="Varghese N."/>
            <person name="Submissions S."/>
        </authorList>
    </citation>
    <scope>NUCLEOTIDE SEQUENCE [LARGE SCALE GENOMIC DNA]</scope>
    <source>
        <strain evidence="9">DSM 45004</strain>
    </source>
</reference>
<protein>
    <submittedName>
        <fullName evidence="8">Major Facilitator Superfamily protein</fullName>
    </submittedName>
</protein>
<dbReference type="PANTHER" id="PTHR42718:SF9">
    <property type="entry name" value="MAJOR FACILITATOR SUPERFAMILY MULTIDRUG TRANSPORTER MFSC"/>
    <property type="match status" value="1"/>
</dbReference>
<feature type="transmembrane region" description="Helical" evidence="6">
    <location>
        <begin position="448"/>
        <end position="467"/>
    </location>
</feature>
<dbReference type="InterPro" id="IPR036259">
    <property type="entry name" value="MFS_trans_sf"/>
</dbReference>
<keyword evidence="3 6" id="KW-0812">Transmembrane</keyword>
<dbReference type="GO" id="GO:0022857">
    <property type="term" value="F:transmembrane transporter activity"/>
    <property type="evidence" value="ECO:0007669"/>
    <property type="project" value="InterPro"/>
</dbReference>
<feature type="transmembrane region" description="Helical" evidence="6">
    <location>
        <begin position="340"/>
        <end position="365"/>
    </location>
</feature>
<accession>A0A1I1ULA2</accession>
<organism evidence="8 9">
    <name type="scientific">Actinopolyspora alba</name>
    <dbReference type="NCBI Taxonomy" id="673379"/>
    <lineage>
        <taxon>Bacteria</taxon>
        <taxon>Bacillati</taxon>
        <taxon>Actinomycetota</taxon>
        <taxon>Actinomycetes</taxon>
        <taxon>Actinopolysporales</taxon>
        <taxon>Actinopolysporaceae</taxon>
        <taxon>Actinopolyspora</taxon>
        <taxon>Actinopolyspora alba group</taxon>
    </lineage>
</organism>
<dbReference type="InterPro" id="IPR011701">
    <property type="entry name" value="MFS"/>
</dbReference>
<feature type="transmembrane region" description="Helical" evidence="6">
    <location>
        <begin position="237"/>
        <end position="255"/>
    </location>
</feature>
<evidence type="ECO:0000256" key="6">
    <source>
        <dbReference type="SAM" id="Phobius"/>
    </source>
</evidence>
<dbReference type="InterPro" id="IPR020846">
    <property type="entry name" value="MFS_dom"/>
</dbReference>